<keyword evidence="2" id="KW-1185">Reference proteome</keyword>
<sequence length="43" mass="4876">MEDWRIQKIRRKCGIIFVGMKVSEVSLASSIILPKIQVQCLSA</sequence>
<dbReference type="EMBL" id="CAMGYJ010000006">
    <property type="protein sequence ID" value="CAI0432676.1"/>
    <property type="molecule type" value="Genomic_DNA"/>
</dbReference>
<organism evidence="1 2">
    <name type="scientific">Linum tenue</name>
    <dbReference type="NCBI Taxonomy" id="586396"/>
    <lineage>
        <taxon>Eukaryota</taxon>
        <taxon>Viridiplantae</taxon>
        <taxon>Streptophyta</taxon>
        <taxon>Embryophyta</taxon>
        <taxon>Tracheophyta</taxon>
        <taxon>Spermatophyta</taxon>
        <taxon>Magnoliopsida</taxon>
        <taxon>eudicotyledons</taxon>
        <taxon>Gunneridae</taxon>
        <taxon>Pentapetalae</taxon>
        <taxon>rosids</taxon>
        <taxon>fabids</taxon>
        <taxon>Malpighiales</taxon>
        <taxon>Linaceae</taxon>
        <taxon>Linum</taxon>
    </lineage>
</organism>
<dbReference type="Proteomes" id="UP001154282">
    <property type="component" value="Unassembled WGS sequence"/>
</dbReference>
<protein>
    <submittedName>
        <fullName evidence="1">Uncharacterized protein</fullName>
    </submittedName>
</protein>
<evidence type="ECO:0000313" key="2">
    <source>
        <dbReference type="Proteomes" id="UP001154282"/>
    </source>
</evidence>
<reference evidence="1" key="1">
    <citation type="submission" date="2022-08" db="EMBL/GenBank/DDBJ databases">
        <authorList>
            <person name="Gutierrez-Valencia J."/>
        </authorList>
    </citation>
    <scope>NUCLEOTIDE SEQUENCE</scope>
</reference>
<dbReference type="AlphaFoldDB" id="A0AAV0LEV6"/>
<comment type="caution">
    <text evidence="1">The sequence shown here is derived from an EMBL/GenBank/DDBJ whole genome shotgun (WGS) entry which is preliminary data.</text>
</comment>
<evidence type="ECO:0000313" key="1">
    <source>
        <dbReference type="EMBL" id="CAI0432676.1"/>
    </source>
</evidence>
<name>A0AAV0LEV6_9ROSI</name>
<accession>A0AAV0LEV6</accession>
<gene>
    <name evidence="1" type="ORF">LITE_LOCUS23543</name>
</gene>
<proteinExistence type="predicted"/>